<reference evidence="3" key="1">
    <citation type="submission" date="2016-10" db="EMBL/GenBank/DDBJ databases">
        <authorList>
            <person name="Varghese N."/>
            <person name="Submissions S."/>
        </authorList>
    </citation>
    <scope>NUCLEOTIDE SEQUENCE [LARGE SCALE GENOMIC DNA]</scope>
    <source>
        <strain evidence="3">DSM 3695</strain>
    </source>
</reference>
<dbReference type="RefSeq" id="WP_089892643.1">
    <property type="nucleotide sequence ID" value="NZ_FOJG01000001.1"/>
</dbReference>
<accession>A0A1I0QJG6</accession>
<evidence type="ECO:0000313" key="3">
    <source>
        <dbReference type="Proteomes" id="UP000199310"/>
    </source>
</evidence>
<dbReference type="AlphaFoldDB" id="A0A1I0QJG6"/>
<dbReference type="EMBL" id="FOJG01000001">
    <property type="protein sequence ID" value="SEW27368.1"/>
    <property type="molecule type" value="Genomic_DNA"/>
</dbReference>
<gene>
    <name evidence="2" type="ORF">SAMN04488122_1521</name>
</gene>
<keyword evidence="3" id="KW-1185">Reference proteome</keyword>
<evidence type="ECO:0000256" key="1">
    <source>
        <dbReference type="SAM" id="Phobius"/>
    </source>
</evidence>
<keyword evidence="1" id="KW-1133">Transmembrane helix</keyword>
<organism evidence="2 3">
    <name type="scientific">Chitinophaga arvensicola</name>
    <dbReference type="NCBI Taxonomy" id="29529"/>
    <lineage>
        <taxon>Bacteria</taxon>
        <taxon>Pseudomonadati</taxon>
        <taxon>Bacteroidota</taxon>
        <taxon>Chitinophagia</taxon>
        <taxon>Chitinophagales</taxon>
        <taxon>Chitinophagaceae</taxon>
        <taxon>Chitinophaga</taxon>
    </lineage>
</organism>
<feature type="transmembrane region" description="Helical" evidence="1">
    <location>
        <begin position="398"/>
        <end position="418"/>
    </location>
</feature>
<evidence type="ECO:0000313" key="2">
    <source>
        <dbReference type="EMBL" id="SEW27368.1"/>
    </source>
</evidence>
<keyword evidence="1" id="KW-0812">Transmembrane</keyword>
<feature type="transmembrane region" description="Helical" evidence="1">
    <location>
        <begin position="470"/>
        <end position="489"/>
    </location>
</feature>
<dbReference type="Proteomes" id="UP000199310">
    <property type="component" value="Unassembled WGS sequence"/>
</dbReference>
<keyword evidence="1" id="KW-0472">Membrane</keyword>
<sequence>MFTTADILSLFFQEKKSVAIKETIDSFSLEVEGFVPKTVDPDSLINLIVTTSNNDSVKIIIENGEDDVVSCNSDNLKASEFWAAWKALPPDTSKEDENIKFTFRVTKKPHDLGIINIYDLNTFSKYLELLSLNDFLALFNELFKKGDVIHLVSPELNYTLESNTIKFIKSIPKEEVKVEAVVRNKVWDKLKSVSHFTGLNQCVSLPSDFLLIDNPSRSCPTALRDKFAKVSILLCLATLFDFSVIDEKKITLRLNGYRSFSTEIELDKVNTRSLDQYYKIYQWVVSDGGIFDKIGLARNLISLNIDPSDSYSLVSETFIPIISGYKAYEKQNVKQYIELRNKMSDQIISFNEKASKIVDSFASSFQKSALVLISLFSTIIVSKVLTSREPKNVFSFEAGVLSFTFLGFSFIYFLVSWWEIKEQEKRFIEAYRNMKVRNEDLLTKEDIERILNKDKEHKEDVRFIKEKKKYYSLMWLSFIFILFIVVVGLSSFDWIGLFLKGLHWVGLWMYQAYYFI</sequence>
<proteinExistence type="predicted"/>
<dbReference type="STRING" id="29529.SAMN04488122_1521"/>
<name>A0A1I0QJG6_9BACT</name>
<protein>
    <submittedName>
        <fullName evidence="2">Uncharacterized protein</fullName>
    </submittedName>
</protein>
<dbReference type="OrthoDB" id="2972222at2"/>